<feature type="transmembrane region" description="Helical" evidence="2">
    <location>
        <begin position="244"/>
        <end position="268"/>
    </location>
</feature>
<evidence type="ECO:0000313" key="3">
    <source>
        <dbReference type="EMBL" id="AXE79622.1"/>
    </source>
</evidence>
<reference evidence="3 4" key="1">
    <citation type="journal article" date="2018" name="Front. Microbiol.">
        <title>Genome Sequencing of Streptomyces atratus SCSIOZH16 and Activation Production of Nocardamine via Metabolic Engineering.</title>
        <authorList>
            <person name="Li Y."/>
            <person name="Zhang C."/>
            <person name="Liu C."/>
            <person name="Ju J."/>
            <person name="Ma J."/>
        </authorList>
    </citation>
    <scope>NUCLEOTIDE SEQUENCE [LARGE SCALE GENOMIC DNA]</scope>
    <source>
        <strain evidence="3 4">SCSIO_ZH16</strain>
    </source>
</reference>
<accession>A0A2Z5JH33</accession>
<dbReference type="EMBL" id="CP027306">
    <property type="protein sequence ID" value="AXE79622.1"/>
    <property type="molecule type" value="Genomic_DNA"/>
</dbReference>
<keyword evidence="2" id="KW-0472">Membrane</keyword>
<evidence type="ECO:0008006" key="5">
    <source>
        <dbReference type="Google" id="ProtNLM"/>
    </source>
</evidence>
<organism evidence="3 4">
    <name type="scientific">Streptomyces atratus</name>
    <dbReference type="NCBI Taxonomy" id="1893"/>
    <lineage>
        <taxon>Bacteria</taxon>
        <taxon>Bacillati</taxon>
        <taxon>Actinomycetota</taxon>
        <taxon>Actinomycetes</taxon>
        <taxon>Kitasatosporales</taxon>
        <taxon>Streptomycetaceae</taxon>
        <taxon>Streptomyces</taxon>
    </lineage>
</organism>
<name>A0A2Z5JH33_STRAR</name>
<dbReference type="RefSeq" id="WP_114246112.1">
    <property type="nucleotide sequence ID" value="NZ_CP027306.1"/>
</dbReference>
<feature type="transmembrane region" description="Helical" evidence="2">
    <location>
        <begin position="116"/>
        <end position="135"/>
    </location>
</feature>
<dbReference type="KEGG" id="sata:C5746_24930"/>
<evidence type="ECO:0000313" key="4">
    <source>
        <dbReference type="Proteomes" id="UP000252698"/>
    </source>
</evidence>
<feature type="transmembrane region" description="Helical" evidence="2">
    <location>
        <begin position="174"/>
        <end position="200"/>
    </location>
</feature>
<keyword evidence="2" id="KW-0812">Transmembrane</keyword>
<dbReference type="PANTHER" id="PTHR20992">
    <property type="entry name" value="AT15442P-RELATED"/>
    <property type="match status" value="1"/>
</dbReference>
<keyword evidence="2" id="KW-1133">Transmembrane helix</keyword>
<dbReference type="AlphaFoldDB" id="A0A2Z5JH33"/>
<sequence>MLHLRLIVPTDRTDEVVHLLESTVGTTHLVVMSGVARDPAGDMVLCDVAREAGDELIGALRRLGIDKSGSITVENMDLTLSAHADKAEEEAPGEGADAVLWEELAEATHEESTFSVTYVAFLAVATMLAACGVMLDNAILIVGAMAVGPEFGPLAGISTALVQRAPRLVWRSLVALIGGFAVAMILTAGFAWLMDVFGLFNRPMIEAARPNTAFIWKPDAMSFVVAFLAGIAGTLSLTSAKSGALIGVAISVTTVPAAANAAVAFSYSDYSQMSGSTAQLLANLGGIVVAGTLTLLVQKILWAAHRRRTGCVASPSADSGRRGRPDRSRPANGPAGPGPAEPAPATSGPADYRPAERD</sequence>
<feature type="compositionally biased region" description="Basic and acidic residues" evidence="1">
    <location>
        <begin position="319"/>
        <end position="329"/>
    </location>
</feature>
<dbReference type="InterPro" id="IPR005240">
    <property type="entry name" value="DUF389"/>
</dbReference>
<protein>
    <recommendedName>
        <fullName evidence="5">DUF389 domain-containing protein</fullName>
    </recommendedName>
</protein>
<feature type="region of interest" description="Disordered" evidence="1">
    <location>
        <begin position="312"/>
        <end position="358"/>
    </location>
</feature>
<proteinExistence type="predicted"/>
<feature type="transmembrane region" description="Helical" evidence="2">
    <location>
        <begin position="220"/>
        <end position="237"/>
    </location>
</feature>
<feature type="transmembrane region" description="Helical" evidence="2">
    <location>
        <begin position="280"/>
        <end position="298"/>
    </location>
</feature>
<evidence type="ECO:0000256" key="2">
    <source>
        <dbReference type="SAM" id="Phobius"/>
    </source>
</evidence>
<evidence type="ECO:0000256" key="1">
    <source>
        <dbReference type="SAM" id="MobiDB-lite"/>
    </source>
</evidence>
<dbReference type="Pfam" id="PF04087">
    <property type="entry name" value="DUF389"/>
    <property type="match status" value="1"/>
</dbReference>
<dbReference type="NCBIfam" id="TIGR00271">
    <property type="entry name" value="uncharacterized hydrophobic domain"/>
    <property type="match status" value="1"/>
</dbReference>
<dbReference type="PANTHER" id="PTHR20992:SF9">
    <property type="entry name" value="AT15442P-RELATED"/>
    <property type="match status" value="1"/>
</dbReference>
<gene>
    <name evidence="3" type="ORF">C5746_24930</name>
</gene>
<dbReference type="GeneID" id="95521660"/>
<dbReference type="Proteomes" id="UP000252698">
    <property type="component" value="Chromosome"/>
</dbReference>